<dbReference type="NCBIfam" id="TIGR04056">
    <property type="entry name" value="OMP_RagA_SusC"/>
    <property type="match status" value="1"/>
</dbReference>
<evidence type="ECO:0000256" key="10">
    <source>
        <dbReference type="SAM" id="SignalP"/>
    </source>
</evidence>
<keyword evidence="14" id="KW-1185">Reference proteome</keyword>
<evidence type="ECO:0000313" key="14">
    <source>
        <dbReference type="Proteomes" id="UP001325680"/>
    </source>
</evidence>
<sequence length="1046" mass="115008">MSLFKPGLKKIPQIFCIIFLLSGHAQLFAQQQAVVKGQVKDENNTPLAGVTVVAVNTQAKVTTGTKTDSSGMFQFSNLTLGGPYSFEVSYVGYEPQTLIGYTLKTSSDVSLLIDLKPVERSLDQVVAIGYGTVKKTDLTGAVSTVRMQDLQNIPITRVDQMLAGRIAGAEFMSTDGTPGSGTTVRIRGTRSISASNEPLYVVDGVMDGINNLNDLNPSDIAGISVLKDASATAIYGSRGANGVIIITTKGGVDRGGKTDFNFKVSRGFAEMPGYLDLMNATEFAQLMNDRFYLASTANQTKPLEDYPYPDPLSLGEGTDWQKTITRRAPFSSYLLSASGGNKNTRYYLSGGYDDAQGVIINTGMKRFQFRLNLDQTFSKYAKTGVRMAYSNTKQEQPLRYLGAYNNWSVSFTSVAPVVPVYNPDGTLNSWNSQNYSGGVSDLPMHEVTMRKNTTGTGTMNTMLYLDLMPVEGVVAHSSVSYSKSDINTDALILSTMPSRAATGNATSKSISQNDNILNENTLTYKHSFKSGHNLDAMYGFTVQKQNFYRIGVTGSGYYSDETALWDIGSIPNKANLGVSGAKELQTRMSHLARVNYNYAEKYYLTATLRRDGASNFAANNKWAYFPSAGIRWNVLNESFMKHSGMSELALRLSAGTSGNDAIARYQSLDRLGSTTSGYLFGGTQPVAFYPTGLANSGLKWEKTTTYNAGLDMSLFNKRLNVTLEAYKSNTSDLLLTVQVPTQTGFSSRLMNFGKTSNKGVELTINYDVIRKRDVSWATSLTVAHNQQMVEDIGLVGRVVTSTYTYGAQYMINGYQDGMPLNAIYGFQYAGVWKSQDEITRNATDKQYVSASAAYLSVGRQRYVDQNRDGLMNSDDLVMLGDADPDLYGGWQNTFRYKKAFLSIYLNYSVGGEMYYPGGMFNMTGVYLQNQQQMMVNRYHPVRNPGSDIPRSDSKDDIPNDRFVYDASFLRFKAASIGYTFDLARITASKLKSLALSLNGSNLFLLKNYIGYDPEVNTSGTSSTLRRIDNGSFPPNRTLTFTAELKF</sequence>
<dbReference type="InterPro" id="IPR039426">
    <property type="entry name" value="TonB-dep_rcpt-like"/>
</dbReference>
<dbReference type="Gene3D" id="2.60.40.1120">
    <property type="entry name" value="Carboxypeptidase-like, regulatory domain"/>
    <property type="match status" value="1"/>
</dbReference>
<keyword evidence="4 8" id="KW-0812">Transmembrane</keyword>
<evidence type="ECO:0000256" key="1">
    <source>
        <dbReference type="ARBA" id="ARBA00004571"/>
    </source>
</evidence>
<comment type="similarity">
    <text evidence="8 9">Belongs to the TonB-dependent receptor family.</text>
</comment>
<accession>A0ABZ0W3V7</accession>
<feature type="domain" description="TonB-dependent receptor-like beta-barrel" evidence="11">
    <location>
        <begin position="478"/>
        <end position="868"/>
    </location>
</feature>
<keyword evidence="13" id="KW-0675">Receptor</keyword>
<name>A0ABZ0W3V7_9BACT</name>
<dbReference type="InterPro" id="IPR023997">
    <property type="entry name" value="TonB-dep_OMP_SusC/RagA_CS"/>
</dbReference>
<keyword evidence="2 8" id="KW-0813">Transport</keyword>
<dbReference type="SUPFAM" id="SSF49464">
    <property type="entry name" value="Carboxypeptidase regulatory domain-like"/>
    <property type="match status" value="1"/>
</dbReference>
<dbReference type="InterPro" id="IPR012910">
    <property type="entry name" value="Plug_dom"/>
</dbReference>
<evidence type="ECO:0000256" key="6">
    <source>
        <dbReference type="ARBA" id="ARBA00023136"/>
    </source>
</evidence>
<dbReference type="InterPro" id="IPR008969">
    <property type="entry name" value="CarboxyPept-like_regulatory"/>
</dbReference>
<dbReference type="InterPro" id="IPR036942">
    <property type="entry name" value="Beta-barrel_TonB_sf"/>
</dbReference>
<dbReference type="RefSeq" id="WP_114790578.1">
    <property type="nucleotide sequence ID" value="NZ_CP139960.1"/>
</dbReference>
<keyword evidence="6 8" id="KW-0472">Membrane</keyword>
<dbReference type="Pfam" id="PF00593">
    <property type="entry name" value="TonB_dep_Rec_b-barrel"/>
    <property type="match status" value="1"/>
</dbReference>
<protein>
    <submittedName>
        <fullName evidence="13">TonB-dependent receptor</fullName>
    </submittedName>
</protein>
<dbReference type="Gene3D" id="2.40.170.20">
    <property type="entry name" value="TonB-dependent receptor, beta-barrel domain"/>
    <property type="match status" value="1"/>
</dbReference>
<feature type="domain" description="TonB-dependent receptor plug" evidence="12">
    <location>
        <begin position="135"/>
        <end position="243"/>
    </location>
</feature>
<evidence type="ECO:0000259" key="12">
    <source>
        <dbReference type="Pfam" id="PF07715"/>
    </source>
</evidence>
<organism evidence="13 14">
    <name type="scientific">Niabella yanshanensis</name>
    <dbReference type="NCBI Taxonomy" id="577386"/>
    <lineage>
        <taxon>Bacteria</taxon>
        <taxon>Pseudomonadati</taxon>
        <taxon>Bacteroidota</taxon>
        <taxon>Chitinophagia</taxon>
        <taxon>Chitinophagales</taxon>
        <taxon>Chitinophagaceae</taxon>
        <taxon>Niabella</taxon>
    </lineage>
</organism>
<evidence type="ECO:0000256" key="4">
    <source>
        <dbReference type="ARBA" id="ARBA00022692"/>
    </source>
</evidence>
<dbReference type="InterPro" id="IPR000531">
    <property type="entry name" value="Beta-barrel_TonB"/>
</dbReference>
<keyword evidence="5 9" id="KW-0798">TonB box</keyword>
<dbReference type="Proteomes" id="UP001325680">
    <property type="component" value="Chromosome"/>
</dbReference>
<dbReference type="InterPro" id="IPR037066">
    <property type="entry name" value="Plug_dom_sf"/>
</dbReference>
<proteinExistence type="inferred from homology"/>
<comment type="subcellular location">
    <subcellularLocation>
        <location evidence="1 8">Cell outer membrane</location>
        <topology evidence="1 8">Multi-pass membrane protein</topology>
    </subcellularLocation>
</comment>
<evidence type="ECO:0000313" key="13">
    <source>
        <dbReference type="EMBL" id="WQD37816.1"/>
    </source>
</evidence>
<dbReference type="PROSITE" id="PS52016">
    <property type="entry name" value="TONB_DEPENDENT_REC_3"/>
    <property type="match status" value="1"/>
</dbReference>
<dbReference type="Pfam" id="PF13620">
    <property type="entry name" value="CarboxypepD_reg"/>
    <property type="match status" value="1"/>
</dbReference>
<dbReference type="EMBL" id="CP139960">
    <property type="protein sequence ID" value="WQD37816.1"/>
    <property type="molecule type" value="Genomic_DNA"/>
</dbReference>
<evidence type="ECO:0000256" key="9">
    <source>
        <dbReference type="RuleBase" id="RU003357"/>
    </source>
</evidence>
<keyword evidence="10" id="KW-0732">Signal</keyword>
<gene>
    <name evidence="13" type="ORF">U0035_19295</name>
</gene>
<feature type="signal peptide" evidence="10">
    <location>
        <begin position="1"/>
        <end position="25"/>
    </location>
</feature>
<reference evidence="13 14" key="1">
    <citation type="submission" date="2023-12" db="EMBL/GenBank/DDBJ databases">
        <title>Genome sequencing and assembly of bacterial species from a model synthetic community.</title>
        <authorList>
            <person name="Hogle S.L."/>
        </authorList>
    </citation>
    <scope>NUCLEOTIDE SEQUENCE [LARGE SCALE GENOMIC DNA]</scope>
    <source>
        <strain evidence="13 14">HAMBI_3031</strain>
    </source>
</reference>
<keyword evidence="7 8" id="KW-0998">Cell outer membrane</keyword>
<dbReference type="NCBIfam" id="TIGR04057">
    <property type="entry name" value="SusC_RagA_signa"/>
    <property type="match status" value="1"/>
</dbReference>
<evidence type="ECO:0000256" key="3">
    <source>
        <dbReference type="ARBA" id="ARBA00022452"/>
    </source>
</evidence>
<evidence type="ECO:0000256" key="7">
    <source>
        <dbReference type="ARBA" id="ARBA00023237"/>
    </source>
</evidence>
<dbReference type="SUPFAM" id="SSF56935">
    <property type="entry name" value="Porins"/>
    <property type="match status" value="1"/>
</dbReference>
<feature type="chain" id="PRO_5046488425" evidence="10">
    <location>
        <begin position="26"/>
        <end position="1046"/>
    </location>
</feature>
<keyword evidence="3 8" id="KW-1134">Transmembrane beta strand</keyword>
<dbReference type="Pfam" id="PF07715">
    <property type="entry name" value="Plug"/>
    <property type="match status" value="1"/>
</dbReference>
<evidence type="ECO:0000256" key="8">
    <source>
        <dbReference type="PROSITE-ProRule" id="PRU01360"/>
    </source>
</evidence>
<evidence type="ECO:0000256" key="5">
    <source>
        <dbReference type="ARBA" id="ARBA00023077"/>
    </source>
</evidence>
<dbReference type="Gene3D" id="2.170.130.10">
    <property type="entry name" value="TonB-dependent receptor, plug domain"/>
    <property type="match status" value="1"/>
</dbReference>
<evidence type="ECO:0000259" key="11">
    <source>
        <dbReference type="Pfam" id="PF00593"/>
    </source>
</evidence>
<dbReference type="InterPro" id="IPR023996">
    <property type="entry name" value="TonB-dep_OMP_SusC/RagA"/>
</dbReference>
<evidence type="ECO:0000256" key="2">
    <source>
        <dbReference type="ARBA" id="ARBA00022448"/>
    </source>
</evidence>